<dbReference type="Pfam" id="PF00004">
    <property type="entry name" value="AAA"/>
    <property type="match status" value="1"/>
</dbReference>
<feature type="non-terminal residue" evidence="4">
    <location>
        <position position="1108"/>
    </location>
</feature>
<dbReference type="AlphaFoldDB" id="A0A8X6U8U5"/>
<feature type="compositionally biased region" description="Basic residues" evidence="1">
    <location>
        <begin position="43"/>
        <end position="52"/>
    </location>
</feature>
<accession>A0A8X6U8U5</accession>
<dbReference type="EMBL" id="BMAW01024983">
    <property type="protein sequence ID" value="GFT90358.1"/>
    <property type="molecule type" value="Genomic_DNA"/>
</dbReference>
<dbReference type="PANTHER" id="PTHR23389:SF21">
    <property type="entry name" value="ATPASE FAMILY AAA DOMAIN-CONTAINING PROTEIN 5"/>
    <property type="match status" value="1"/>
</dbReference>
<feature type="compositionally biased region" description="Polar residues" evidence="1">
    <location>
        <begin position="627"/>
        <end position="646"/>
    </location>
</feature>
<dbReference type="EMBL" id="BMAW01114371">
    <property type="protein sequence ID" value="GFT61445.1"/>
    <property type="molecule type" value="Genomic_DNA"/>
</dbReference>
<dbReference type="GO" id="GO:0005634">
    <property type="term" value="C:nucleus"/>
    <property type="evidence" value="ECO:0007669"/>
    <property type="project" value="TreeGrafter"/>
</dbReference>
<protein>
    <recommendedName>
        <fullName evidence="2">ATPase AAA-type core domain-containing protein</fullName>
    </recommendedName>
</protein>
<keyword evidence="5" id="KW-1185">Reference proteome</keyword>
<evidence type="ECO:0000256" key="1">
    <source>
        <dbReference type="SAM" id="MobiDB-lite"/>
    </source>
</evidence>
<dbReference type="GO" id="GO:0016887">
    <property type="term" value="F:ATP hydrolysis activity"/>
    <property type="evidence" value="ECO:0007669"/>
    <property type="project" value="InterPro"/>
</dbReference>
<dbReference type="GO" id="GO:0061860">
    <property type="term" value="F:DNA clamp unloader activity"/>
    <property type="evidence" value="ECO:0007669"/>
    <property type="project" value="TreeGrafter"/>
</dbReference>
<dbReference type="GO" id="GO:0003677">
    <property type="term" value="F:DNA binding"/>
    <property type="evidence" value="ECO:0007669"/>
    <property type="project" value="TreeGrafter"/>
</dbReference>
<sequence>MEVTNSDSGRKLRSSFKTRVGHSESCQDHDSLVNDRLSDNNSHSRKRMKKRLKNGKLCSLSDNQLHNVDCVKSNNGLKLFPIFTSNSRMRCKLSTESEPKLPDPEETCQRMKSSNELECKITEVISYEESPNSSDLMNSKLIKCTGFSDSEVIEILHKKDNSNKFISGIDGSLKQNKIGHPVNDIKILEEKLTFKEECDVLLSADSVKNKIKPNGRKRKKNTRNEINDSKASTFENKIDSEKVNTEIEFVAKCIKNNSLDKINTMKSERDKKFFPIFNSSNSIGPIKSRKAFYPEIKKCDLSEQLTEYSSFEKNLSLPVEKNSKLVSDMHLINSSTTSEFNCSSVELVNSTAENAFVNREKYEEQLVPNTLVSNLPTPIKSLQSFQKKTCSSCDQINLVKENFSPSVKKDLENVEPERFIIDSSIHVKSVSNRQSSEVECISKEKGSLAEAVFQYGDVLSKSLISDVFKEISSSSISMQTLESKDFLSTQVMDLVKRNLSVPSKKEIENLVSEEFVTNSILPLLAISSVSSLELMDCTSYKQVSLVENAILSTHEDSKGLNSLTLSKSMQKDSSLSELIDFAKEDLSLSTQNDSDLLARKEFKKTLFTAEKSTSTVSSRTRKKQKVTETGETSAENSSNTRVTRSQTLKNNCNLKQTAPSLPTDSSVLKPDVTELVLNKTKKKMRLKKSKPDVLRLLHQSKEHFKKGKNKLQSKNINHVKVFPIFSKSETPALKNKSITQVNTSVQKSAGGKEIYGHRKQFHENKLKDYQSDDLDEIQCKNVKSMRKRNKTSKASEEKTNITVMSPSSDDSILKIEVNDSSKNRSIVLDYSESVVDLESVNKSKNVEKENIAVLNKHKDIFVVFKKVETLLPFPIYSHCNFFKWEPDYHISNYHIMEDDFSDEINIPEWNKITGLTEVKNIDHLNVINHTESKPFSSLEVLSGDRKTRNENAGETDYVLWTDISNDYNLKEGISETTIENLNSWLLQWKLKFSKNSKIKQNNSDDSFDSFSSDSNDSVSDDLSNSVIIMGPPGCGKTSLVFSLANDHGFKVLEVNASSCRSGRNINHQLKEALESYHVENIKIVDINFEKEKHSENTCAGIKSKKIKD</sequence>
<proteinExistence type="predicted"/>
<dbReference type="Gene3D" id="3.40.50.300">
    <property type="entry name" value="P-loop containing nucleotide triphosphate hydrolases"/>
    <property type="match status" value="1"/>
</dbReference>
<evidence type="ECO:0000313" key="3">
    <source>
        <dbReference type="EMBL" id="GFT61445.1"/>
    </source>
</evidence>
<reference evidence="4" key="1">
    <citation type="submission" date="2020-08" db="EMBL/GenBank/DDBJ databases">
        <title>Multicomponent nature underlies the extraordinary mechanical properties of spider dragline silk.</title>
        <authorList>
            <person name="Kono N."/>
            <person name="Nakamura H."/>
            <person name="Mori M."/>
            <person name="Yoshida Y."/>
            <person name="Ohtoshi R."/>
            <person name="Malay A.D."/>
            <person name="Moran D.A.P."/>
            <person name="Tomita M."/>
            <person name="Numata K."/>
            <person name="Arakawa K."/>
        </authorList>
    </citation>
    <scope>NUCLEOTIDE SEQUENCE</scope>
</reference>
<dbReference type="GO" id="GO:0005524">
    <property type="term" value="F:ATP binding"/>
    <property type="evidence" value="ECO:0007669"/>
    <property type="project" value="InterPro"/>
</dbReference>
<dbReference type="OrthoDB" id="6437645at2759"/>
<evidence type="ECO:0000313" key="5">
    <source>
        <dbReference type="Proteomes" id="UP000887013"/>
    </source>
</evidence>
<feature type="compositionally biased region" description="Basic residues" evidence="1">
    <location>
        <begin position="11"/>
        <end position="20"/>
    </location>
</feature>
<feature type="domain" description="ATPase AAA-type core" evidence="2">
    <location>
        <begin position="1026"/>
        <end position="1072"/>
    </location>
</feature>
<dbReference type="InterPro" id="IPR027417">
    <property type="entry name" value="P-loop_NTPase"/>
</dbReference>
<comment type="caution">
    <text evidence="4">The sequence shown here is derived from an EMBL/GenBank/DDBJ whole genome shotgun (WGS) entry which is preliminary data.</text>
</comment>
<dbReference type="Proteomes" id="UP000887013">
    <property type="component" value="Unassembled WGS sequence"/>
</dbReference>
<evidence type="ECO:0000313" key="4">
    <source>
        <dbReference type="EMBL" id="GFT90358.1"/>
    </source>
</evidence>
<organism evidence="4 5">
    <name type="scientific">Nephila pilipes</name>
    <name type="common">Giant wood spider</name>
    <name type="synonym">Nephila maculata</name>
    <dbReference type="NCBI Taxonomy" id="299642"/>
    <lineage>
        <taxon>Eukaryota</taxon>
        <taxon>Metazoa</taxon>
        <taxon>Ecdysozoa</taxon>
        <taxon>Arthropoda</taxon>
        <taxon>Chelicerata</taxon>
        <taxon>Arachnida</taxon>
        <taxon>Araneae</taxon>
        <taxon>Araneomorphae</taxon>
        <taxon>Entelegynae</taxon>
        <taxon>Araneoidea</taxon>
        <taxon>Nephilidae</taxon>
        <taxon>Nephila</taxon>
    </lineage>
</organism>
<dbReference type="PANTHER" id="PTHR23389">
    <property type="entry name" value="CHROMOSOME TRANSMISSION FIDELITY FACTOR 18"/>
    <property type="match status" value="1"/>
</dbReference>
<feature type="compositionally biased region" description="Basic and acidic residues" evidence="1">
    <location>
        <begin position="21"/>
        <end position="38"/>
    </location>
</feature>
<name>A0A8X6U8U5_NEPPI</name>
<dbReference type="InterPro" id="IPR003959">
    <property type="entry name" value="ATPase_AAA_core"/>
</dbReference>
<dbReference type="SUPFAM" id="SSF52540">
    <property type="entry name" value="P-loop containing nucleoside triphosphate hydrolases"/>
    <property type="match status" value="1"/>
</dbReference>
<gene>
    <name evidence="3" type="ORF">NPIL_448121</name>
    <name evidence="4" type="ORF">NPIL_577571</name>
</gene>
<feature type="region of interest" description="Disordered" evidence="1">
    <location>
        <begin position="1"/>
        <end position="52"/>
    </location>
</feature>
<feature type="region of interest" description="Disordered" evidence="1">
    <location>
        <begin position="613"/>
        <end position="646"/>
    </location>
</feature>
<evidence type="ECO:0000259" key="2">
    <source>
        <dbReference type="Pfam" id="PF00004"/>
    </source>
</evidence>